<accession>A0ABR2NA72</accession>
<gene>
    <name evidence="2" type="ORF">V6N11_049412</name>
</gene>
<dbReference type="EMBL" id="JBBPBN010000192">
    <property type="protein sequence ID" value="KAK8973062.1"/>
    <property type="molecule type" value="Genomic_DNA"/>
</dbReference>
<organism evidence="2 3">
    <name type="scientific">Hibiscus sabdariffa</name>
    <name type="common">roselle</name>
    <dbReference type="NCBI Taxonomy" id="183260"/>
    <lineage>
        <taxon>Eukaryota</taxon>
        <taxon>Viridiplantae</taxon>
        <taxon>Streptophyta</taxon>
        <taxon>Embryophyta</taxon>
        <taxon>Tracheophyta</taxon>
        <taxon>Spermatophyta</taxon>
        <taxon>Magnoliopsida</taxon>
        <taxon>eudicotyledons</taxon>
        <taxon>Gunneridae</taxon>
        <taxon>Pentapetalae</taxon>
        <taxon>rosids</taxon>
        <taxon>malvids</taxon>
        <taxon>Malvales</taxon>
        <taxon>Malvaceae</taxon>
        <taxon>Malvoideae</taxon>
        <taxon>Hibiscus</taxon>
    </lineage>
</organism>
<dbReference type="PANTHER" id="PTHR31513:SF10">
    <property type="entry name" value="TYROSINE-PROTEIN KINASE EPHRIN TYPE A_B RECEPTOR-LIKE DOMAIN-CONTAINING PROTEIN"/>
    <property type="match status" value="1"/>
</dbReference>
<evidence type="ECO:0000259" key="1">
    <source>
        <dbReference type="Pfam" id="PF26010"/>
    </source>
</evidence>
<reference evidence="2 3" key="1">
    <citation type="journal article" date="2024" name="G3 (Bethesda)">
        <title>Genome assembly of Hibiscus sabdariffa L. provides insights into metabolisms of medicinal natural products.</title>
        <authorList>
            <person name="Kim T."/>
        </authorList>
    </citation>
    <scope>NUCLEOTIDE SEQUENCE [LARGE SCALE GENOMIC DNA]</scope>
    <source>
        <strain evidence="2">TK-2024</strain>
        <tissue evidence="2">Old leaves</tissue>
    </source>
</reference>
<dbReference type="Proteomes" id="UP001396334">
    <property type="component" value="Unassembled WGS sequence"/>
</dbReference>
<dbReference type="PANTHER" id="PTHR31513">
    <property type="entry name" value="EPHRIN TYPE-B RECEPTOR"/>
    <property type="match status" value="1"/>
</dbReference>
<sequence length="392" mass="41488">MALQICRVEDINIEGIVTGCVVHFHWVRTVVVHSSGKITTSALGCTGGVGRRTVLKNGLAGGGGHGGKGGEAYYDGSFIEGGVSYGEADLPCELGSGSGNANLAGATAGGGIIVMGSLELSLSSLTVYGSLRADGESFGEVFRKRNRGSISNIGPGGGSGGGGGGWVHFHWSDIPTGDVYQPIASVRGSINTRHQGSSKLLTIKGPLSFYVVTKGPLPRGGFGRGQSHTGENGTITGKECPLGTFKNVSGSDRVLCHQSPANELPSLVILLALVLSIARMKYVGGDELPPLMPAQRGSQIDHSFPFLESLNEVLETNRTEESQSHVHRIYFMGPNTFTVLSSPGIVSRLIDPIFFSFRQWDASGSLIRSHEFTFDRSVYFLRTDYEPIPSLN</sequence>
<proteinExistence type="predicted"/>
<protein>
    <recommendedName>
        <fullName evidence="1">DUF8003 domain-containing protein</fullName>
    </recommendedName>
</protein>
<keyword evidence="3" id="KW-1185">Reference proteome</keyword>
<name>A0ABR2NA72_9ROSI</name>
<dbReference type="Pfam" id="PF26010">
    <property type="entry name" value="DUF8003"/>
    <property type="match status" value="1"/>
</dbReference>
<feature type="domain" description="DUF8003" evidence="1">
    <location>
        <begin position="230"/>
        <end position="266"/>
    </location>
</feature>
<dbReference type="InterPro" id="IPR058316">
    <property type="entry name" value="DUF8003"/>
</dbReference>
<evidence type="ECO:0000313" key="2">
    <source>
        <dbReference type="EMBL" id="KAK8973062.1"/>
    </source>
</evidence>
<comment type="caution">
    <text evidence="2">The sequence shown here is derived from an EMBL/GenBank/DDBJ whole genome shotgun (WGS) entry which is preliminary data.</text>
</comment>
<evidence type="ECO:0000313" key="3">
    <source>
        <dbReference type="Proteomes" id="UP001396334"/>
    </source>
</evidence>